<dbReference type="OrthoDB" id="9768634at2"/>
<gene>
    <name evidence="1" type="ORF">TAO_0745</name>
</gene>
<name>A0A1Q2SLU7_9GAMM</name>
<dbReference type="PANTHER" id="PTHR47197:SF3">
    <property type="entry name" value="DIHYDRO-HEME D1 DEHYDROGENASE"/>
    <property type="match status" value="1"/>
</dbReference>
<dbReference type="RefSeq" id="WP_096526696.1">
    <property type="nucleotide sequence ID" value="NZ_AP014836.1"/>
</dbReference>
<protein>
    <submittedName>
        <fullName evidence="1">Hypothetical conserved protein</fullName>
    </submittedName>
</protein>
<dbReference type="SUPFAM" id="SSF51004">
    <property type="entry name" value="C-terminal (heme d1) domain of cytochrome cd1-nitrite reductase"/>
    <property type="match status" value="1"/>
</dbReference>
<dbReference type="EMBL" id="AP014836">
    <property type="protein sequence ID" value="BAW80115.1"/>
    <property type="molecule type" value="Genomic_DNA"/>
</dbReference>
<dbReference type="KEGG" id="ntt:TAO_0745"/>
<dbReference type="Proteomes" id="UP000243679">
    <property type="component" value="Chromosome"/>
</dbReference>
<dbReference type="PANTHER" id="PTHR47197">
    <property type="entry name" value="PROTEIN NIRF"/>
    <property type="match status" value="1"/>
</dbReference>
<evidence type="ECO:0000313" key="1">
    <source>
        <dbReference type="EMBL" id="BAW80115.1"/>
    </source>
</evidence>
<dbReference type="InterPro" id="IPR011048">
    <property type="entry name" value="Haem_d1_sf"/>
</dbReference>
<dbReference type="InterPro" id="IPR015943">
    <property type="entry name" value="WD40/YVTN_repeat-like_dom_sf"/>
</dbReference>
<reference evidence="1 2" key="1">
    <citation type="journal article" date="2017" name="ISME J.">
        <title>An acid-tolerant ammonia-oxidizing ?-proteobacterium from soil.</title>
        <authorList>
            <person name="Hayatsu M."/>
            <person name="Tago K."/>
            <person name="Uchiyama I."/>
            <person name="Toyoda A."/>
            <person name="Wang Y."/>
            <person name="Shimomura Y."/>
            <person name="Okubo T."/>
            <person name="Kurisu F."/>
            <person name="Hirono Y."/>
            <person name="Nonaka K."/>
            <person name="Akiyama H."/>
            <person name="Itoh T."/>
            <person name="Takami H."/>
        </authorList>
    </citation>
    <scope>NUCLEOTIDE SEQUENCE [LARGE SCALE GENOMIC DNA]</scope>
    <source>
        <strain evidence="1 2">TAO100</strain>
    </source>
</reference>
<dbReference type="Gene3D" id="2.130.10.10">
    <property type="entry name" value="YVTN repeat-like/Quinoprotein amine dehydrogenase"/>
    <property type="match status" value="2"/>
</dbReference>
<sequence length="389" mass="43175">MQKRHSFLSFHMLACSLVALISLIPLAHGEILAMLNYESKPDNPVRKEGLAIIDVDPQSANFGKMIMDIPLPHDLVAHHIFYNQDLSKAYITALGKSTLHILDMAQFPYRMKTVETPTCQVQEDMVFTEDNKTWYLSCMGSSTIVVGDATTDKSIKTIETPASGTPYLRYPHGLDLNEKIDRILATNTIRPDGKEPGEVVTVIEASTGKILSTHKVSHKPSPAGAAPVEAIFVPNSNPPLAYINNWLEGTTWSAVWEPSKKEFNFQQVIDFAPLKQKVPLEIYPNPKENQLVITTANPGYFNIFDIKDPQAPKLIKAIPTAAGAHHVGFSPDGHYAFVQNSFINLPQMRDGSITVIDLKEGKAIKQINTLKNQGFNPNCIVLLPEWITH</sequence>
<keyword evidence="2" id="KW-1185">Reference proteome</keyword>
<dbReference type="InterPro" id="IPR051200">
    <property type="entry name" value="Host-pathogen_enzymatic-act"/>
</dbReference>
<accession>A0A1Q2SLU7</accession>
<evidence type="ECO:0000313" key="2">
    <source>
        <dbReference type="Proteomes" id="UP000243679"/>
    </source>
</evidence>
<proteinExistence type="predicted"/>
<organism evidence="1 2">
    <name type="scientific">Candidatus Nitrosoglobus terrae</name>
    <dbReference type="NCBI Taxonomy" id="1630141"/>
    <lineage>
        <taxon>Bacteria</taxon>
        <taxon>Pseudomonadati</taxon>
        <taxon>Pseudomonadota</taxon>
        <taxon>Gammaproteobacteria</taxon>
        <taxon>Chromatiales</taxon>
        <taxon>Chromatiaceae</taxon>
        <taxon>Candidatus Nitrosoglobus</taxon>
    </lineage>
</organism>
<dbReference type="AlphaFoldDB" id="A0A1Q2SLU7"/>